<dbReference type="Proteomes" id="UP000000753">
    <property type="component" value="Chromosome"/>
</dbReference>
<feature type="chain" id="PRO_5002869897" evidence="1">
    <location>
        <begin position="22"/>
        <end position="41"/>
    </location>
</feature>
<dbReference type="EMBL" id="CP000472">
    <property type="protein sequence ID" value="ACJ31314.1"/>
    <property type="molecule type" value="Genomic_DNA"/>
</dbReference>
<sequence>MSAAFKPWLFTLALFIGQAQAYSMQGVGIFDGDILIVDRHE</sequence>
<evidence type="ECO:0000313" key="3">
    <source>
        <dbReference type="Proteomes" id="UP000000753"/>
    </source>
</evidence>
<dbReference type="InterPro" id="IPR036286">
    <property type="entry name" value="LexA/Signal_pep-like_sf"/>
</dbReference>
<accession>B8CTS0</accession>
<evidence type="ECO:0000313" key="2">
    <source>
        <dbReference type="EMBL" id="ACJ31314.1"/>
    </source>
</evidence>
<reference evidence="2 3" key="1">
    <citation type="journal article" date="2008" name="PLoS ONE">
        <title>Environmental adaptation: genomic analysis of the piezotolerant and psychrotolerant deep-sea iron reducing bacterium Shewanella piezotolerans WP3.</title>
        <authorList>
            <person name="Wang F."/>
            <person name="Wang J."/>
            <person name="Jian H."/>
            <person name="Zhang B."/>
            <person name="Li S."/>
            <person name="Wang F."/>
            <person name="Zeng X."/>
            <person name="Gao L."/>
            <person name="Bartlett D.H."/>
            <person name="Yu J."/>
            <person name="Hu S."/>
            <person name="Xiao X."/>
        </authorList>
    </citation>
    <scope>NUCLEOTIDE SEQUENCE [LARGE SCALE GENOMIC DNA]</scope>
    <source>
        <strain evidence="3">WP3 / JCM 13877</strain>
    </source>
</reference>
<keyword evidence="3" id="KW-1185">Reference proteome</keyword>
<dbReference type="KEGG" id="swp:swp_4678"/>
<dbReference type="STRING" id="225849.swp_4678"/>
<proteinExistence type="predicted"/>
<dbReference type="SUPFAM" id="SSF51306">
    <property type="entry name" value="LexA/Signal peptidase"/>
    <property type="match status" value="1"/>
</dbReference>
<evidence type="ECO:0000256" key="1">
    <source>
        <dbReference type="SAM" id="SignalP"/>
    </source>
</evidence>
<dbReference type="AlphaFoldDB" id="B8CTS0"/>
<protein>
    <submittedName>
        <fullName evidence="2">Uncharacterized protein</fullName>
    </submittedName>
</protein>
<keyword evidence="1" id="KW-0732">Signal</keyword>
<gene>
    <name evidence="2" type="ordered locus">swp_4678</name>
</gene>
<dbReference type="HOGENOM" id="CLU_3276596_0_0_6"/>
<feature type="signal peptide" evidence="1">
    <location>
        <begin position="1"/>
        <end position="21"/>
    </location>
</feature>
<organism evidence="2 3">
    <name type="scientific">Shewanella piezotolerans (strain WP3 / JCM 13877)</name>
    <dbReference type="NCBI Taxonomy" id="225849"/>
    <lineage>
        <taxon>Bacteria</taxon>
        <taxon>Pseudomonadati</taxon>
        <taxon>Pseudomonadota</taxon>
        <taxon>Gammaproteobacteria</taxon>
        <taxon>Alteromonadales</taxon>
        <taxon>Shewanellaceae</taxon>
        <taxon>Shewanella</taxon>
    </lineage>
</organism>
<name>B8CTS0_SHEPW</name>